<organism evidence="1">
    <name type="scientific">Arundo donax</name>
    <name type="common">Giant reed</name>
    <name type="synonym">Donax arundinaceus</name>
    <dbReference type="NCBI Taxonomy" id="35708"/>
    <lineage>
        <taxon>Eukaryota</taxon>
        <taxon>Viridiplantae</taxon>
        <taxon>Streptophyta</taxon>
        <taxon>Embryophyta</taxon>
        <taxon>Tracheophyta</taxon>
        <taxon>Spermatophyta</taxon>
        <taxon>Magnoliopsida</taxon>
        <taxon>Liliopsida</taxon>
        <taxon>Poales</taxon>
        <taxon>Poaceae</taxon>
        <taxon>PACMAD clade</taxon>
        <taxon>Arundinoideae</taxon>
        <taxon>Arundineae</taxon>
        <taxon>Arundo</taxon>
    </lineage>
</organism>
<accession>A0A0A9B2T4</accession>
<name>A0A0A9B2T4_ARUDO</name>
<dbReference type="EMBL" id="GBRH01242405">
    <property type="protein sequence ID" value="JAD55490.1"/>
    <property type="molecule type" value="Transcribed_RNA"/>
</dbReference>
<reference evidence="1" key="2">
    <citation type="journal article" date="2015" name="Data Brief">
        <title>Shoot transcriptome of the giant reed, Arundo donax.</title>
        <authorList>
            <person name="Barrero R.A."/>
            <person name="Guerrero F.D."/>
            <person name="Moolhuijzen P."/>
            <person name="Goolsby J.A."/>
            <person name="Tidwell J."/>
            <person name="Bellgard S.E."/>
            <person name="Bellgard M.I."/>
        </authorList>
    </citation>
    <scope>NUCLEOTIDE SEQUENCE</scope>
    <source>
        <tissue evidence="1">Shoot tissue taken approximately 20 cm above the soil surface</tissue>
    </source>
</reference>
<protein>
    <submittedName>
        <fullName evidence="1">Uncharacterized protein</fullName>
    </submittedName>
</protein>
<reference evidence="1" key="1">
    <citation type="submission" date="2014-09" db="EMBL/GenBank/DDBJ databases">
        <authorList>
            <person name="Magalhaes I.L.F."/>
            <person name="Oliveira U."/>
            <person name="Santos F.R."/>
            <person name="Vidigal T.H.D.A."/>
            <person name="Brescovit A.D."/>
            <person name="Santos A.J."/>
        </authorList>
    </citation>
    <scope>NUCLEOTIDE SEQUENCE</scope>
    <source>
        <tissue evidence="1">Shoot tissue taken approximately 20 cm above the soil surface</tissue>
    </source>
</reference>
<sequence>MESDPITRRIQAIEQGRRGFGALQEGSKYGACSMTPGMC</sequence>
<evidence type="ECO:0000313" key="1">
    <source>
        <dbReference type="EMBL" id="JAD55490.1"/>
    </source>
</evidence>
<dbReference type="AlphaFoldDB" id="A0A0A9B2T4"/>
<proteinExistence type="predicted"/>